<evidence type="ECO:0000313" key="1">
    <source>
        <dbReference type="EMBL" id="AGM11392.1"/>
    </source>
</evidence>
<accession>R4TL60</accession>
<name>R4TL60_9CAUD</name>
<organism evidence="1 2">
    <name type="scientific">Halogranum tailed virus 1</name>
    <dbReference type="NCBI Taxonomy" id="1273749"/>
    <lineage>
        <taxon>Viruses</taxon>
        <taxon>Duplodnaviria</taxon>
        <taxon>Heunggongvirae</taxon>
        <taxon>Uroviricota</taxon>
        <taxon>Caudoviricetes</taxon>
        <taxon>Thumleimavirales</taxon>
        <taxon>Halomagnusviridae</taxon>
        <taxon>Hagravirus</taxon>
        <taxon>Hagravirus capitaneum</taxon>
        <taxon>Hagravirus HGTV1</taxon>
    </lineage>
</organism>
<keyword evidence="2" id="KW-1185">Reference proteome</keyword>
<dbReference type="Proteomes" id="UP000202786">
    <property type="component" value="Segment"/>
</dbReference>
<dbReference type="EMBL" id="KC292026">
    <property type="protein sequence ID" value="AGM11392.1"/>
    <property type="molecule type" value="Genomic_DNA"/>
</dbReference>
<dbReference type="RefSeq" id="YP_008059270.1">
    <property type="nucleotide sequence ID" value="NC_021328.1"/>
</dbReference>
<sequence length="46" mass="5143">MPRQTIDVSDEDEIIMRGNGMESRMDVSDVDGEIVAPEGITYELVE</sequence>
<protein>
    <submittedName>
        <fullName evidence="1">Uncharacterized protein</fullName>
    </submittedName>
</protein>
<gene>
    <name evidence="1" type="primary">66</name>
    <name evidence="1" type="ORF">HGTV1_66</name>
</gene>
<proteinExistence type="predicted"/>
<reference evidence="1 2" key="1">
    <citation type="submission" date="2012-12" db="EMBL/GenBank/DDBJ databases">
        <authorList>
            <person name="Sencilo A."/>
            <person name="Jacobs-Sera D."/>
            <person name="Russell D.A."/>
            <person name="Ko C."/>
            <person name="Atanasova N."/>
            <person name="Osterlund E."/>
            <person name="Oksanen H.M."/>
            <person name="Bamford D.H."/>
            <person name="Hatfull G.F."/>
            <person name="Roine E."/>
            <person name="Hendrix R.W."/>
        </authorList>
    </citation>
    <scope>NUCLEOTIDE SEQUENCE [LARGE SCALE GENOMIC DNA]</scope>
</reference>
<dbReference type="KEGG" id="vg:16194160"/>
<dbReference type="GeneID" id="16194160"/>
<evidence type="ECO:0000313" key="2">
    <source>
        <dbReference type="Proteomes" id="UP000202786"/>
    </source>
</evidence>